<gene>
    <name evidence="3" type="ORF">BVC80_887g66</name>
</gene>
<sequence>MNSSQFMDKQIMDLSGSQNSNIFELLNPQEEQHNNGGGGANKELKEDILASYDFQPIRPLSSSSKSVNLDGSNLGGTRVWNSADSKTNTYIRIYGSVDANESTKVTHEKDHKSIDAMALSEIDRAVKKHADDLLHAIEGVSARLSQMESRTRNLESSVDELKASVESNHGSTEGKLRLLENVLREVQTGVQVLRDKQEIAEAHLQLAKLQASKGDQQPESQNSTTHSDSLPQPAFAPQQSHQPLLPPVAPPQPLQPLPVLSPPNVPPPPPQQNPTQIQLSPHVPQNQIPSVPQRDPYFPPPGQLPESPQQPYQLPPAQPAQPPPPAPHQRFQPVPQLPHYSQTPQLPQHHPPVGPVNPPHPQLQPSISHHSEENPYVPPPSYPPTVRQSPSMNNSLSGNPSSQQFYGTPAHMYDSPASRTNPGFSSGYGPSPGANFSDTYSYSGPPSPYGSSSTMKPPQLSSSPSAPSGGGSNYPRIPTAQLLPQALPTASSVSGSGSSSAGTGNRVPIDDVVDKVVSMGFSRDQVRTTVRKLTENGQSVDLNVVLDKLMNGGGGSGEGQPQKGWFGR</sequence>
<feature type="compositionally biased region" description="Basic and acidic residues" evidence="1">
    <location>
        <begin position="153"/>
        <end position="163"/>
    </location>
</feature>
<feature type="compositionally biased region" description="Pro residues" evidence="1">
    <location>
        <begin position="313"/>
        <end position="327"/>
    </location>
</feature>
<proteinExistence type="predicted"/>
<reference evidence="3 4" key="1">
    <citation type="journal article" date="2017" name="Mol. Plant">
        <title>The Genome of Medicinal Plant Macleaya cordata Provides New Insights into Benzylisoquinoline Alkaloids Metabolism.</title>
        <authorList>
            <person name="Liu X."/>
            <person name="Liu Y."/>
            <person name="Huang P."/>
            <person name="Ma Y."/>
            <person name="Qing Z."/>
            <person name="Tang Q."/>
            <person name="Cao H."/>
            <person name="Cheng P."/>
            <person name="Zheng Y."/>
            <person name="Yuan Z."/>
            <person name="Zhou Y."/>
            <person name="Liu J."/>
            <person name="Tang Z."/>
            <person name="Zhuo Y."/>
            <person name="Zhang Y."/>
            <person name="Yu L."/>
            <person name="Huang J."/>
            <person name="Yang P."/>
            <person name="Peng Q."/>
            <person name="Zhang J."/>
            <person name="Jiang W."/>
            <person name="Zhang Z."/>
            <person name="Lin K."/>
            <person name="Ro D.K."/>
            <person name="Chen X."/>
            <person name="Xiong X."/>
            <person name="Shang Y."/>
            <person name="Huang S."/>
            <person name="Zeng J."/>
        </authorList>
    </citation>
    <scope>NUCLEOTIDE SEQUENCE [LARGE SCALE GENOMIC DNA]</scope>
    <source>
        <strain evidence="4">cv. BLH2017</strain>
        <tissue evidence="3">Root</tissue>
    </source>
</reference>
<comment type="caution">
    <text evidence="3">The sequence shown here is derived from an EMBL/GenBank/DDBJ whole genome shotgun (WGS) entry which is preliminary data.</text>
</comment>
<feature type="region of interest" description="Disordered" evidence="1">
    <location>
        <begin position="153"/>
        <end position="172"/>
    </location>
</feature>
<accession>A0A200RDK0</accession>
<feature type="region of interest" description="Disordered" evidence="1">
    <location>
        <begin position="210"/>
        <end position="507"/>
    </location>
</feature>
<dbReference type="InParanoid" id="A0A200RDK0"/>
<dbReference type="Pfam" id="PF07223">
    <property type="entry name" value="DUF1421"/>
    <property type="match status" value="1"/>
</dbReference>
<dbReference type="STRING" id="56857.A0A200RDK0"/>
<feature type="domain" description="UBA" evidence="2">
    <location>
        <begin position="508"/>
        <end position="552"/>
    </location>
</feature>
<feature type="compositionally biased region" description="Pro residues" evidence="1">
    <location>
        <begin position="244"/>
        <end position="272"/>
    </location>
</feature>
<dbReference type="PANTHER" id="PTHR31805">
    <property type="entry name" value="RECEPTOR-LIKE KINASE, PUTATIVE (DUF1421)-RELATED"/>
    <property type="match status" value="1"/>
</dbReference>
<dbReference type="OrthoDB" id="515416at2759"/>
<feature type="compositionally biased region" description="Low complexity" evidence="1">
    <location>
        <begin position="440"/>
        <end position="467"/>
    </location>
</feature>
<dbReference type="OMA" id="MNSSQFM"/>
<dbReference type="AlphaFoldDB" id="A0A200RDK0"/>
<dbReference type="InterPro" id="IPR015940">
    <property type="entry name" value="UBA"/>
</dbReference>
<feature type="compositionally biased region" description="Polar residues" evidence="1">
    <location>
        <begin position="391"/>
        <end position="406"/>
    </location>
</feature>
<name>A0A200RDK0_MACCD</name>
<protein>
    <recommendedName>
        <fullName evidence="2">UBA domain-containing protein</fullName>
    </recommendedName>
</protein>
<dbReference type="PANTHER" id="PTHR31805:SF14">
    <property type="entry name" value="RECEPTOR-LIKE KINASE, PUTATIVE (DUF1421)-RELATED"/>
    <property type="match status" value="1"/>
</dbReference>
<feature type="compositionally biased region" description="Polar residues" evidence="1">
    <location>
        <begin position="275"/>
        <end position="290"/>
    </location>
</feature>
<keyword evidence="4" id="KW-1185">Reference proteome</keyword>
<dbReference type="PROSITE" id="PS50030">
    <property type="entry name" value="UBA"/>
    <property type="match status" value="1"/>
</dbReference>
<evidence type="ECO:0000259" key="2">
    <source>
        <dbReference type="PROSITE" id="PS50030"/>
    </source>
</evidence>
<evidence type="ECO:0000256" key="1">
    <source>
        <dbReference type="SAM" id="MobiDB-lite"/>
    </source>
</evidence>
<feature type="compositionally biased region" description="Low complexity" evidence="1">
    <location>
        <begin position="422"/>
        <end position="433"/>
    </location>
</feature>
<dbReference type="EMBL" id="MVGT01000057">
    <property type="protein sequence ID" value="OVA20779.1"/>
    <property type="molecule type" value="Genomic_DNA"/>
</dbReference>
<dbReference type="FunCoup" id="A0A200RDK0">
    <property type="interactions" value="1286"/>
</dbReference>
<dbReference type="InterPro" id="IPR010820">
    <property type="entry name" value="DUF1421"/>
</dbReference>
<evidence type="ECO:0000313" key="4">
    <source>
        <dbReference type="Proteomes" id="UP000195402"/>
    </source>
</evidence>
<feature type="compositionally biased region" description="Pro residues" evidence="1">
    <location>
        <begin position="349"/>
        <end position="362"/>
    </location>
</feature>
<organism evidence="3 4">
    <name type="scientific">Macleaya cordata</name>
    <name type="common">Five-seeded plume-poppy</name>
    <name type="synonym">Bocconia cordata</name>
    <dbReference type="NCBI Taxonomy" id="56857"/>
    <lineage>
        <taxon>Eukaryota</taxon>
        <taxon>Viridiplantae</taxon>
        <taxon>Streptophyta</taxon>
        <taxon>Embryophyta</taxon>
        <taxon>Tracheophyta</taxon>
        <taxon>Spermatophyta</taxon>
        <taxon>Magnoliopsida</taxon>
        <taxon>Ranunculales</taxon>
        <taxon>Papaveraceae</taxon>
        <taxon>Papaveroideae</taxon>
        <taxon>Macleaya</taxon>
    </lineage>
</organism>
<evidence type="ECO:0000313" key="3">
    <source>
        <dbReference type="EMBL" id="OVA20779.1"/>
    </source>
</evidence>
<feature type="compositionally biased region" description="Low complexity" evidence="1">
    <location>
        <begin position="489"/>
        <end position="504"/>
    </location>
</feature>
<feature type="compositionally biased region" description="Polar residues" evidence="1">
    <location>
        <begin position="213"/>
        <end position="230"/>
    </location>
</feature>
<dbReference type="Proteomes" id="UP000195402">
    <property type="component" value="Unassembled WGS sequence"/>
</dbReference>